<comment type="caution">
    <text evidence="6">The sequence shown here is derived from an EMBL/GenBank/DDBJ whole genome shotgun (WGS) entry which is preliminary data.</text>
</comment>
<accession>A0ABX0BDA5</accession>
<organism evidence="6 7">
    <name type="scientific">Cellulosimicrobium composti</name>
    <dbReference type="NCBI Taxonomy" id="2672572"/>
    <lineage>
        <taxon>Bacteria</taxon>
        <taxon>Bacillati</taxon>
        <taxon>Actinomycetota</taxon>
        <taxon>Actinomycetes</taxon>
        <taxon>Micrococcales</taxon>
        <taxon>Promicromonosporaceae</taxon>
        <taxon>Cellulosimicrobium</taxon>
    </lineage>
</organism>
<evidence type="ECO:0000313" key="7">
    <source>
        <dbReference type="Proteomes" id="UP000471672"/>
    </source>
</evidence>
<dbReference type="InterPro" id="IPR050743">
    <property type="entry name" value="2-oxoacid_DH_E2_comp"/>
</dbReference>
<feature type="compositionally biased region" description="Low complexity" evidence="4">
    <location>
        <begin position="92"/>
        <end position="119"/>
    </location>
</feature>
<name>A0ABX0BDA5_9MICO</name>
<dbReference type="PROSITE" id="PS50968">
    <property type="entry name" value="BIOTINYL_LIPOYL"/>
    <property type="match status" value="1"/>
</dbReference>
<feature type="compositionally biased region" description="Low complexity" evidence="4">
    <location>
        <begin position="139"/>
        <end position="156"/>
    </location>
</feature>
<evidence type="ECO:0000256" key="3">
    <source>
        <dbReference type="ARBA" id="ARBA00023315"/>
    </source>
</evidence>
<dbReference type="Gene3D" id="2.40.50.100">
    <property type="match status" value="1"/>
</dbReference>
<evidence type="ECO:0000313" key="6">
    <source>
        <dbReference type="EMBL" id="NDO90570.1"/>
    </source>
</evidence>
<dbReference type="CDD" id="cd06849">
    <property type="entry name" value="lipoyl_domain"/>
    <property type="match status" value="1"/>
</dbReference>
<feature type="domain" description="Lipoyl-binding" evidence="5">
    <location>
        <begin position="4"/>
        <end position="79"/>
    </location>
</feature>
<dbReference type="Proteomes" id="UP000471672">
    <property type="component" value="Unassembled WGS sequence"/>
</dbReference>
<dbReference type="Pfam" id="PF00364">
    <property type="entry name" value="Biotin_lipoyl"/>
    <property type="match status" value="1"/>
</dbReference>
<evidence type="ECO:0000256" key="2">
    <source>
        <dbReference type="ARBA" id="ARBA00022679"/>
    </source>
</evidence>
<feature type="region of interest" description="Disordered" evidence="4">
    <location>
        <begin position="84"/>
        <end position="156"/>
    </location>
</feature>
<evidence type="ECO:0000259" key="5">
    <source>
        <dbReference type="PROSITE" id="PS50968"/>
    </source>
</evidence>
<evidence type="ECO:0000256" key="1">
    <source>
        <dbReference type="ARBA" id="ARBA00001938"/>
    </source>
</evidence>
<protein>
    <submittedName>
        <fullName evidence="6">2-oxo acid dehydrogenase subunit E2</fullName>
    </submittedName>
</protein>
<sequence>MPTFEKFNLPDAGEGLTEAEIVQWHVAVGDAVTVNQTIVEIETAKSLVELPSPYTGVVSEILAPEGTTVEVGVPIIVVDTDPAGEAPAIPSAPAATVPDGADAPAADAVPPAASGSGSVLVGYGTVEPGTARRRRRAAEPAPAAPAATAPASPAPA</sequence>
<dbReference type="EMBL" id="JAAFAN010000049">
    <property type="protein sequence ID" value="NDO90570.1"/>
    <property type="molecule type" value="Genomic_DNA"/>
</dbReference>
<proteinExistence type="predicted"/>
<evidence type="ECO:0000256" key="4">
    <source>
        <dbReference type="SAM" id="MobiDB-lite"/>
    </source>
</evidence>
<feature type="non-terminal residue" evidence="6">
    <location>
        <position position="156"/>
    </location>
</feature>
<comment type="cofactor">
    <cofactor evidence="1">
        <name>(R)-lipoate</name>
        <dbReference type="ChEBI" id="CHEBI:83088"/>
    </cofactor>
</comment>
<dbReference type="InterPro" id="IPR011053">
    <property type="entry name" value="Single_hybrid_motif"/>
</dbReference>
<dbReference type="InterPro" id="IPR000089">
    <property type="entry name" value="Biotin_lipoyl"/>
</dbReference>
<keyword evidence="7" id="KW-1185">Reference proteome</keyword>
<dbReference type="RefSeq" id="WP_312028642.1">
    <property type="nucleotide sequence ID" value="NZ_JAAFAN010000049.1"/>
</dbReference>
<dbReference type="PANTHER" id="PTHR43178:SF5">
    <property type="entry name" value="LIPOAMIDE ACYLTRANSFERASE COMPONENT OF BRANCHED-CHAIN ALPHA-KETO ACID DEHYDROGENASE COMPLEX, MITOCHONDRIAL"/>
    <property type="match status" value="1"/>
</dbReference>
<gene>
    <name evidence="6" type="ORF">GYH36_14055</name>
</gene>
<reference evidence="6 7" key="1">
    <citation type="journal article" date="2021" name="Arch. Microbiol.">
        <title>Cellulosimicrobium fucosivorans sp. nov., isolated from San Elijo Lagoon, contains a fucose metabolic pathway linked to carotenoid production.</title>
        <authorList>
            <person name="Aviles F.A."/>
            <person name="Kyndt J.A."/>
        </authorList>
    </citation>
    <scope>NUCLEOTIDE SEQUENCE [LARGE SCALE GENOMIC DNA]</scope>
    <source>
        <strain evidence="6 7">SE3</strain>
    </source>
</reference>
<keyword evidence="3" id="KW-0012">Acyltransferase</keyword>
<dbReference type="SUPFAM" id="SSF51230">
    <property type="entry name" value="Single hybrid motif"/>
    <property type="match status" value="1"/>
</dbReference>
<keyword evidence="2" id="KW-0808">Transferase</keyword>
<dbReference type="PANTHER" id="PTHR43178">
    <property type="entry name" value="DIHYDROLIPOAMIDE ACETYLTRANSFERASE COMPONENT OF PYRUVATE DEHYDROGENASE COMPLEX"/>
    <property type="match status" value="1"/>
</dbReference>